<evidence type="ECO:0000259" key="5">
    <source>
        <dbReference type="SMART" id="SM00644"/>
    </source>
</evidence>
<dbReference type="InterPro" id="IPR036505">
    <property type="entry name" value="Amidase/PGRP_sf"/>
</dbReference>
<feature type="domain" description="N-acetylmuramoyl-L-alanine amidase" evidence="5">
    <location>
        <begin position="16"/>
        <end position="171"/>
    </location>
</feature>
<proteinExistence type="predicted"/>
<dbReference type="SUPFAM" id="SSF55846">
    <property type="entry name" value="N-acetylmuramoyl-L-alanine amidase-like"/>
    <property type="match status" value="1"/>
</dbReference>
<comment type="caution">
    <text evidence="6">The sequence shown here is derived from an EMBL/GenBank/DDBJ whole genome shotgun (WGS) entry which is preliminary data.</text>
</comment>
<dbReference type="GO" id="GO:0009253">
    <property type="term" value="P:peptidoglycan catabolic process"/>
    <property type="evidence" value="ECO:0007669"/>
    <property type="project" value="InterPro"/>
</dbReference>
<keyword evidence="3" id="KW-0378">Hydrolase</keyword>
<keyword evidence="4" id="KW-0961">Cell wall biogenesis/degradation</keyword>
<evidence type="ECO:0000256" key="3">
    <source>
        <dbReference type="ARBA" id="ARBA00022801"/>
    </source>
</evidence>
<dbReference type="PANTHER" id="PTHR30417">
    <property type="entry name" value="N-ACETYLMURAMOYL-L-ALANINE AMIDASE AMID"/>
    <property type="match status" value="1"/>
</dbReference>
<evidence type="ECO:0000256" key="1">
    <source>
        <dbReference type="ARBA" id="ARBA00001561"/>
    </source>
</evidence>
<name>A0A0F9GFE0_9ZZZZ</name>
<evidence type="ECO:0000313" key="6">
    <source>
        <dbReference type="EMBL" id="KKL97569.1"/>
    </source>
</evidence>
<dbReference type="GO" id="GO:0008745">
    <property type="term" value="F:N-acetylmuramoyl-L-alanine amidase activity"/>
    <property type="evidence" value="ECO:0007669"/>
    <property type="project" value="UniProtKB-EC"/>
</dbReference>
<dbReference type="SMART" id="SM00644">
    <property type="entry name" value="Ami_2"/>
    <property type="match status" value="1"/>
</dbReference>
<evidence type="ECO:0000256" key="2">
    <source>
        <dbReference type="ARBA" id="ARBA00011901"/>
    </source>
</evidence>
<gene>
    <name evidence="6" type="ORF">LCGC14_1833170</name>
</gene>
<organism evidence="6">
    <name type="scientific">marine sediment metagenome</name>
    <dbReference type="NCBI Taxonomy" id="412755"/>
    <lineage>
        <taxon>unclassified sequences</taxon>
        <taxon>metagenomes</taxon>
        <taxon>ecological metagenomes</taxon>
    </lineage>
</organism>
<reference evidence="6" key="1">
    <citation type="journal article" date="2015" name="Nature">
        <title>Complex archaea that bridge the gap between prokaryotes and eukaryotes.</title>
        <authorList>
            <person name="Spang A."/>
            <person name="Saw J.H."/>
            <person name="Jorgensen S.L."/>
            <person name="Zaremba-Niedzwiedzka K."/>
            <person name="Martijn J."/>
            <person name="Lind A.E."/>
            <person name="van Eijk R."/>
            <person name="Schleper C."/>
            <person name="Guy L."/>
            <person name="Ettema T.J."/>
        </authorList>
    </citation>
    <scope>NUCLEOTIDE SEQUENCE</scope>
</reference>
<sequence length="211" mass="24134">MFDPDYPKATVIPAYTGNYGYQGMWNQPKAIVLHTPEEPADNWESTPYWFQNPNAHVSTHYYLDNDGDVIQMVPEVQGAYAQGVRSHQRMWKGIANQLPPWAEDSNLNLWAISIEMEGYAATIHRTMPRGGVQWLSLLAWIQYVTSKYDIPIDRDHIVGHDEIASHKRDPGITFNWEGLIEDLNSRNNLLSTLQKARDELDIAIELVERGA</sequence>
<dbReference type="GO" id="GO:0009254">
    <property type="term" value="P:peptidoglycan turnover"/>
    <property type="evidence" value="ECO:0007669"/>
    <property type="project" value="TreeGrafter"/>
</dbReference>
<dbReference type="EMBL" id="LAZR01018135">
    <property type="protein sequence ID" value="KKL97569.1"/>
    <property type="molecule type" value="Genomic_DNA"/>
</dbReference>
<dbReference type="InterPro" id="IPR051206">
    <property type="entry name" value="NAMLAA_amidase_2"/>
</dbReference>
<evidence type="ECO:0000256" key="4">
    <source>
        <dbReference type="ARBA" id="ARBA00023316"/>
    </source>
</evidence>
<dbReference type="InterPro" id="IPR002502">
    <property type="entry name" value="Amidase_domain"/>
</dbReference>
<dbReference type="CDD" id="cd06583">
    <property type="entry name" value="PGRP"/>
    <property type="match status" value="1"/>
</dbReference>
<comment type="catalytic activity">
    <reaction evidence="1">
        <text>Hydrolyzes the link between N-acetylmuramoyl residues and L-amino acid residues in certain cell-wall glycopeptides.</text>
        <dbReference type="EC" id="3.5.1.28"/>
    </reaction>
</comment>
<dbReference type="EC" id="3.5.1.28" evidence="2"/>
<dbReference type="AlphaFoldDB" id="A0A0F9GFE0"/>
<dbReference type="Gene3D" id="3.40.80.10">
    <property type="entry name" value="Peptidoglycan recognition protein-like"/>
    <property type="match status" value="1"/>
</dbReference>
<dbReference type="PANTHER" id="PTHR30417:SF1">
    <property type="entry name" value="N-ACETYLMURAMOYL-L-ALANINE AMIDASE AMID"/>
    <property type="match status" value="1"/>
</dbReference>
<protein>
    <recommendedName>
        <fullName evidence="2">N-acetylmuramoyl-L-alanine amidase</fullName>
        <ecNumber evidence="2">3.5.1.28</ecNumber>
    </recommendedName>
</protein>
<dbReference type="Pfam" id="PF01510">
    <property type="entry name" value="Amidase_2"/>
    <property type="match status" value="1"/>
</dbReference>
<dbReference type="GO" id="GO:0071555">
    <property type="term" value="P:cell wall organization"/>
    <property type="evidence" value="ECO:0007669"/>
    <property type="project" value="UniProtKB-KW"/>
</dbReference>
<accession>A0A0F9GFE0</accession>